<organism evidence="3 4">
    <name type="scientific">Rhipicephalus microplus</name>
    <name type="common">Cattle tick</name>
    <name type="synonym">Boophilus microplus</name>
    <dbReference type="NCBI Taxonomy" id="6941"/>
    <lineage>
        <taxon>Eukaryota</taxon>
        <taxon>Metazoa</taxon>
        <taxon>Ecdysozoa</taxon>
        <taxon>Arthropoda</taxon>
        <taxon>Chelicerata</taxon>
        <taxon>Arachnida</taxon>
        <taxon>Acari</taxon>
        <taxon>Parasitiformes</taxon>
        <taxon>Ixodida</taxon>
        <taxon>Ixodoidea</taxon>
        <taxon>Ixodidae</taxon>
        <taxon>Rhipicephalinae</taxon>
        <taxon>Rhipicephalus</taxon>
        <taxon>Boophilus</taxon>
    </lineage>
</organism>
<feature type="transmembrane region" description="Helical" evidence="2">
    <location>
        <begin position="95"/>
        <end position="116"/>
    </location>
</feature>
<reference evidence="3" key="2">
    <citation type="submission" date="2021-09" db="EMBL/GenBank/DDBJ databases">
        <authorList>
            <person name="Jia N."/>
            <person name="Wang J."/>
            <person name="Shi W."/>
            <person name="Du L."/>
            <person name="Sun Y."/>
            <person name="Zhan W."/>
            <person name="Jiang J."/>
            <person name="Wang Q."/>
            <person name="Zhang B."/>
            <person name="Ji P."/>
            <person name="Sakyi L.B."/>
            <person name="Cui X."/>
            <person name="Yuan T."/>
            <person name="Jiang B."/>
            <person name="Yang W."/>
            <person name="Lam T.T.-Y."/>
            <person name="Chang Q."/>
            <person name="Ding S."/>
            <person name="Wang X."/>
            <person name="Zhu J."/>
            <person name="Ruan X."/>
            <person name="Zhao L."/>
            <person name="Wei J."/>
            <person name="Que T."/>
            <person name="Du C."/>
            <person name="Cheng J."/>
            <person name="Dai P."/>
            <person name="Han X."/>
            <person name="Huang E."/>
            <person name="Gao Y."/>
            <person name="Liu J."/>
            <person name="Shao H."/>
            <person name="Ye R."/>
            <person name="Li L."/>
            <person name="Wei W."/>
            <person name="Wang X."/>
            <person name="Wang C."/>
            <person name="Huo Q."/>
            <person name="Li W."/>
            <person name="Guo W."/>
            <person name="Chen H."/>
            <person name="Chen S."/>
            <person name="Zhou L."/>
            <person name="Zhou L."/>
            <person name="Ni X."/>
            <person name="Tian J."/>
            <person name="Zhou Y."/>
            <person name="Sheng Y."/>
            <person name="Liu T."/>
            <person name="Pan Y."/>
            <person name="Xia L."/>
            <person name="Li J."/>
            <person name="Zhao F."/>
            <person name="Cao W."/>
        </authorList>
    </citation>
    <scope>NUCLEOTIDE SEQUENCE</scope>
    <source>
        <strain evidence="3">Rmic-2018</strain>
        <tissue evidence="3">Larvae</tissue>
    </source>
</reference>
<comment type="caution">
    <text evidence="3">The sequence shown here is derived from an EMBL/GenBank/DDBJ whole genome shotgun (WGS) entry which is preliminary data.</text>
</comment>
<evidence type="ECO:0000313" key="3">
    <source>
        <dbReference type="EMBL" id="KAH8001099.1"/>
    </source>
</evidence>
<feature type="region of interest" description="Disordered" evidence="1">
    <location>
        <begin position="1"/>
        <end position="59"/>
    </location>
</feature>
<feature type="compositionally biased region" description="Polar residues" evidence="1">
    <location>
        <begin position="241"/>
        <end position="261"/>
    </location>
</feature>
<keyword evidence="2" id="KW-0812">Transmembrane</keyword>
<evidence type="ECO:0000313" key="4">
    <source>
        <dbReference type="Proteomes" id="UP000821866"/>
    </source>
</evidence>
<dbReference type="EMBL" id="JABSTU010000110">
    <property type="protein sequence ID" value="KAH8001099.1"/>
    <property type="molecule type" value="Genomic_DNA"/>
</dbReference>
<name>A0A9J6D3B7_RHIMP</name>
<accession>A0A9J6D3B7</accession>
<reference evidence="3" key="1">
    <citation type="journal article" date="2020" name="Cell">
        <title>Large-Scale Comparative Analyses of Tick Genomes Elucidate Their Genetic Diversity and Vector Capacities.</title>
        <authorList>
            <consortium name="Tick Genome and Microbiome Consortium (TIGMIC)"/>
            <person name="Jia N."/>
            <person name="Wang J."/>
            <person name="Shi W."/>
            <person name="Du L."/>
            <person name="Sun Y."/>
            <person name="Zhan W."/>
            <person name="Jiang J.F."/>
            <person name="Wang Q."/>
            <person name="Zhang B."/>
            <person name="Ji P."/>
            <person name="Bell-Sakyi L."/>
            <person name="Cui X.M."/>
            <person name="Yuan T.T."/>
            <person name="Jiang B.G."/>
            <person name="Yang W.F."/>
            <person name="Lam T.T."/>
            <person name="Chang Q.C."/>
            <person name="Ding S.J."/>
            <person name="Wang X.J."/>
            <person name="Zhu J.G."/>
            <person name="Ruan X.D."/>
            <person name="Zhao L."/>
            <person name="Wei J.T."/>
            <person name="Ye R.Z."/>
            <person name="Que T.C."/>
            <person name="Du C.H."/>
            <person name="Zhou Y.H."/>
            <person name="Cheng J.X."/>
            <person name="Dai P.F."/>
            <person name="Guo W.B."/>
            <person name="Han X.H."/>
            <person name="Huang E.J."/>
            <person name="Li L.F."/>
            <person name="Wei W."/>
            <person name="Gao Y.C."/>
            <person name="Liu J.Z."/>
            <person name="Shao H.Z."/>
            <person name="Wang X."/>
            <person name="Wang C.C."/>
            <person name="Yang T.C."/>
            <person name="Huo Q.B."/>
            <person name="Li W."/>
            <person name="Chen H.Y."/>
            <person name="Chen S.E."/>
            <person name="Zhou L.G."/>
            <person name="Ni X.B."/>
            <person name="Tian J.H."/>
            <person name="Sheng Y."/>
            <person name="Liu T."/>
            <person name="Pan Y.S."/>
            <person name="Xia L.Y."/>
            <person name="Li J."/>
            <person name="Zhao F."/>
            <person name="Cao W.C."/>
        </authorList>
    </citation>
    <scope>NUCLEOTIDE SEQUENCE</scope>
    <source>
        <strain evidence="3">Rmic-2018</strain>
    </source>
</reference>
<keyword evidence="2" id="KW-0472">Membrane</keyword>
<keyword evidence="4" id="KW-1185">Reference proteome</keyword>
<feature type="compositionally biased region" description="Basic and acidic residues" evidence="1">
    <location>
        <begin position="151"/>
        <end position="164"/>
    </location>
</feature>
<evidence type="ECO:0000256" key="1">
    <source>
        <dbReference type="SAM" id="MobiDB-lite"/>
    </source>
</evidence>
<feature type="region of interest" description="Disordered" evidence="1">
    <location>
        <begin position="139"/>
        <end position="299"/>
    </location>
</feature>
<evidence type="ECO:0000256" key="2">
    <source>
        <dbReference type="SAM" id="Phobius"/>
    </source>
</evidence>
<dbReference type="Proteomes" id="UP000821866">
    <property type="component" value="Unassembled WGS sequence"/>
</dbReference>
<feature type="compositionally biased region" description="Polar residues" evidence="1">
    <location>
        <begin position="268"/>
        <end position="299"/>
    </location>
</feature>
<proteinExistence type="predicted"/>
<gene>
    <name evidence="3" type="ORF">HPB51_026346</name>
</gene>
<dbReference type="AlphaFoldDB" id="A0A9J6D3B7"/>
<feature type="compositionally biased region" description="Basic and acidic residues" evidence="1">
    <location>
        <begin position="7"/>
        <end position="35"/>
    </location>
</feature>
<keyword evidence="2" id="KW-1133">Transmembrane helix</keyword>
<protein>
    <submittedName>
        <fullName evidence="3">Uncharacterized protein</fullName>
    </submittedName>
</protein>
<feature type="compositionally biased region" description="Polar residues" evidence="1">
    <location>
        <begin position="222"/>
        <end position="233"/>
    </location>
</feature>
<sequence length="299" mass="32002">MGKPKQPKSDEKGKGSAASKDRTPSKETKLKEAKTPDSAAASPSKRGPSQGDAGFAWPPPLNRPMMAPLLLPSDYLMDEPRRPSKIYVWDWGNVWFFPMSVLAISVIVFAMVLMWFDSPNQNTYGRPSNTTSFIINDTSNATEEDSPTTLHEPKHLLPDQDEKGNMSTELEEEEAAASTSRTHNVPGEGARATTASPKTAGPKAVENPRKSKQGSWAGLLKSSASSFTVSETGSGKKSEENSMSPAQFLGTSKNIYGSSVRPSVGLVASSTTRQSPIVKTSTLGPPSGSTKNYSDESSS</sequence>